<dbReference type="EMBL" id="MU117985">
    <property type="protein sequence ID" value="KAF9650383.1"/>
    <property type="molecule type" value="Genomic_DNA"/>
</dbReference>
<organism evidence="1 2">
    <name type="scientific">Thelephora ganbajun</name>
    <name type="common">Ganba fungus</name>
    <dbReference type="NCBI Taxonomy" id="370292"/>
    <lineage>
        <taxon>Eukaryota</taxon>
        <taxon>Fungi</taxon>
        <taxon>Dikarya</taxon>
        <taxon>Basidiomycota</taxon>
        <taxon>Agaricomycotina</taxon>
        <taxon>Agaricomycetes</taxon>
        <taxon>Thelephorales</taxon>
        <taxon>Thelephoraceae</taxon>
        <taxon>Thelephora</taxon>
    </lineage>
</organism>
<sequence>MIADMTSSDDLAKIWNAFYHLYLDPASSTFLSSQCRKLAQLSSSIETWNQSQYASFLRVCDVRTLSELRRYWDLYVAYADSPEPKKRQPEQVDLAVKEVLDKYSNPIHLGVARSAGYYWINAFKMMPPSFSYFWHTGTTSTDSQEIESATLLNPTFLYSAHGEGFVLDQESDPMSTFHLAAAFKDIKEEPVPLDAVFDCAKAQFKAWCAAFRASLRKSPDGLVIRFFSGDPLAFCTALRSRLDSGSLTACTFTRPWTTYALTLDGGDYDGLRTDAPLQFNVIETSNIMDSIGLLNLLVAVVPLISPSPSSAVFTEILSPSEADATKWFASHFCGDISTISLILDLIPTTYLSRMTTRSDRGGVLVSRTLKETVGQYYERLAWKRPSATDSAVISTQDKRPLLSFDIHQLAQFLLNVYLEMFASDNPKLASPYSSFPHYTRESFVLFLRILRSVTDVEWQPLMDRFYDVLDVDMSLLMGSNYLQDLWCQLHRYQLYSVSIMEMPLRPEGLYTGWATVPPVVTIFLVVPRSSLAFLETMGNVRPETPILHCDVKSPAVHNIYPSITIAFGSVRKTTRNGNPWIAWEEDPFGLSGDSPLIVSFNAPAWTLNQTLSVALSLRATPNTIPWTRKLGIGLHLFLTKITDASNVFIVPDHPTLPQRRRLLDSSTSQQRVEVYLDRECRKISTLTARINLIVAREKETLLKGVTVSSLQSTSCGMRVTFGGIQRDILFPFPIAGGQSKLRIARKSSYLEIVVPVKGPEDFKSFTAVPFPIAVTKSKVFSPWSLPRLNVDLLPRLDVQGTTQLHSLFAHFHLEFTDRERHVENKGKFDDILGVKHTIRSIFASFTDAWGAANHTFGFLRAKDRNIDTFIFVAGLRLDLADHSVVADAFVLTLSEDLVLAGGIKALDAIEEFPLLKITLVEEELRVWKQLLPALAERCRVGWQHGTGCKYLSQKGIPSHLGFGMDPLCHCGWGKKVEEFLKRPEWSPLAPFVTRIALSPLFGIPYLDKVLSYIKPVVEEGKRRCDVCKEGGKPKLLTCTRCKRGTYCSVVCQRADWKEHKARCKTE</sequence>
<evidence type="ECO:0000313" key="2">
    <source>
        <dbReference type="Proteomes" id="UP000886501"/>
    </source>
</evidence>
<gene>
    <name evidence="1" type="ORF">BDM02DRAFT_3185424</name>
</gene>
<reference evidence="1" key="1">
    <citation type="submission" date="2019-10" db="EMBL/GenBank/DDBJ databases">
        <authorList>
            <consortium name="DOE Joint Genome Institute"/>
            <person name="Kuo A."/>
            <person name="Miyauchi S."/>
            <person name="Kiss E."/>
            <person name="Drula E."/>
            <person name="Kohler A."/>
            <person name="Sanchez-Garcia M."/>
            <person name="Andreopoulos B."/>
            <person name="Barry K.W."/>
            <person name="Bonito G."/>
            <person name="Buee M."/>
            <person name="Carver A."/>
            <person name="Chen C."/>
            <person name="Cichocki N."/>
            <person name="Clum A."/>
            <person name="Culley D."/>
            <person name="Crous P.W."/>
            <person name="Fauchery L."/>
            <person name="Girlanda M."/>
            <person name="Hayes R."/>
            <person name="Keri Z."/>
            <person name="Labutti K."/>
            <person name="Lipzen A."/>
            <person name="Lombard V."/>
            <person name="Magnuson J."/>
            <person name="Maillard F."/>
            <person name="Morin E."/>
            <person name="Murat C."/>
            <person name="Nolan M."/>
            <person name="Ohm R."/>
            <person name="Pangilinan J."/>
            <person name="Pereira M."/>
            <person name="Perotto S."/>
            <person name="Peter M."/>
            <person name="Riley R."/>
            <person name="Sitrit Y."/>
            <person name="Stielow B."/>
            <person name="Szollosi G."/>
            <person name="Zifcakova L."/>
            <person name="Stursova M."/>
            <person name="Spatafora J.W."/>
            <person name="Tedersoo L."/>
            <person name="Vaario L.-M."/>
            <person name="Yamada A."/>
            <person name="Yan M."/>
            <person name="Wang P."/>
            <person name="Xu J."/>
            <person name="Bruns T."/>
            <person name="Baldrian P."/>
            <person name="Vilgalys R."/>
            <person name="Henrissat B."/>
            <person name="Grigoriev I.V."/>
            <person name="Hibbett D."/>
            <person name="Nagy L.G."/>
            <person name="Martin F.M."/>
        </authorList>
    </citation>
    <scope>NUCLEOTIDE SEQUENCE</scope>
    <source>
        <strain evidence="1">P2</strain>
    </source>
</reference>
<proteinExistence type="predicted"/>
<dbReference type="Proteomes" id="UP000886501">
    <property type="component" value="Unassembled WGS sequence"/>
</dbReference>
<name>A0ACB6ZLW2_THEGA</name>
<protein>
    <submittedName>
        <fullName evidence="1">Uncharacterized protein</fullName>
    </submittedName>
</protein>
<reference evidence="1" key="2">
    <citation type="journal article" date="2020" name="Nat. Commun.">
        <title>Large-scale genome sequencing of mycorrhizal fungi provides insights into the early evolution of symbiotic traits.</title>
        <authorList>
            <person name="Miyauchi S."/>
            <person name="Kiss E."/>
            <person name="Kuo A."/>
            <person name="Drula E."/>
            <person name="Kohler A."/>
            <person name="Sanchez-Garcia M."/>
            <person name="Morin E."/>
            <person name="Andreopoulos B."/>
            <person name="Barry K.W."/>
            <person name="Bonito G."/>
            <person name="Buee M."/>
            <person name="Carver A."/>
            <person name="Chen C."/>
            <person name="Cichocki N."/>
            <person name="Clum A."/>
            <person name="Culley D."/>
            <person name="Crous P.W."/>
            <person name="Fauchery L."/>
            <person name="Girlanda M."/>
            <person name="Hayes R.D."/>
            <person name="Keri Z."/>
            <person name="LaButti K."/>
            <person name="Lipzen A."/>
            <person name="Lombard V."/>
            <person name="Magnuson J."/>
            <person name="Maillard F."/>
            <person name="Murat C."/>
            <person name="Nolan M."/>
            <person name="Ohm R.A."/>
            <person name="Pangilinan J."/>
            <person name="Pereira M.F."/>
            <person name="Perotto S."/>
            <person name="Peter M."/>
            <person name="Pfister S."/>
            <person name="Riley R."/>
            <person name="Sitrit Y."/>
            <person name="Stielow J.B."/>
            <person name="Szollosi G."/>
            <person name="Zifcakova L."/>
            <person name="Stursova M."/>
            <person name="Spatafora J.W."/>
            <person name="Tedersoo L."/>
            <person name="Vaario L.M."/>
            <person name="Yamada A."/>
            <person name="Yan M."/>
            <person name="Wang P."/>
            <person name="Xu J."/>
            <person name="Bruns T."/>
            <person name="Baldrian P."/>
            <person name="Vilgalys R."/>
            <person name="Dunand C."/>
            <person name="Henrissat B."/>
            <person name="Grigoriev I.V."/>
            <person name="Hibbett D."/>
            <person name="Nagy L.G."/>
            <person name="Martin F.M."/>
        </authorList>
    </citation>
    <scope>NUCLEOTIDE SEQUENCE</scope>
    <source>
        <strain evidence="1">P2</strain>
    </source>
</reference>
<accession>A0ACB6ZLW2</accession>
<comment type="caution">
    <text evidence="1">The sequence shown here is derived from an EMBL/GenBank/DDBJ whole genome shotgun (WGS) entry which is preliminary data.</text>
</comment>
<evidence type="ECO:0000313" key="1">
    <source>
        <dbReference type="EMBL" id="KAF9650383.1"/>
    </source>
</evidence>
<keyword evidence="2" id="KW-1185">Reference proteome</keyword>